<name>L8FT76_PSED2</name>
<dbReference type="HOGENOM" id="CLU_1670133_0_0_1"/>
<dbReference type="VEuPathDB" id="FungiDB:GMDG_01142"/>
<accession>L8FT76</accession>
<dbReference type="AlphaFoldDB" id="L8FT76"/>
<reference evidence="2" key="1">
    <citation type="submission" date="2010-09" db="EMBL/GenBank/DDBJ databases">
        <title>The genome sequence of Geomyces destructans 20631-21.</title>
        <authorList>
            <consortium name="The Broad Institute Genome Sequencing Platform"/>
            <person name="Cuomo C.A."/>
            <person name="Blehert D.S."/>
            <person name="Lorch J.M."/>
            <person name="Young S.K."/>
            <person name="Zeng Q."/>
            <person name="Gargeya S."/>
            <person name="Fitzgerald M."/>
            <person name="Haas B."/>
            <person name="Abouelleil A."/>
            <person name="Alvarado L."/>
            <person name="Arachchi H.M."/>
            <person name="Berlin A."/>
            <person name="Brown A."/>
            <person name="Chapman S.B."/>
            <person name="Chen Z."/>
            <person name="Dunbar C."/>
            <person name="Freedman E."/>
            <person name="Gearin G."/>
            <person name="Gellesch M."/>
            <person name="Goldberg J."/>
            <person name="Griggs A."/>
            <person name="Gujja S."/>
            <person name="Heiman D."/>
            <person name="Howarth C."/>
            <person name="Larson L."/>
            <person name="Lui A."/>
            <person name="MacDonald P.J.P."/>
            <person name="Montmayeur A."/>
            <person name="Murphy C."/>
            <person name="Neiman D."/>
            <person name="Pearson M."/>
            <person name="Priest M."/>
            <person name="Roberts A."/>
            <person name="Saif S."/>
            <person name="Shea T."/>
            <person name="Shenoy N."/>
            <person name="Sisk P."/>
            <person name="Stolte C."/>
            <person name="Sykes S."/>
            <person name="Wortman J."/>
            <person name="Nusbaum C."/>
            <person name="Birren B."/>
        </authorList>
    </citation>
    <scope>NUCLEOTIDE SEQUENCE [LARGE SCALE GENOMIC DNA]</scope>
    <source>
        <strain evidence="2">ATCC MYA-4855 / 20631-21</strain>
    </source>
</reference>
<sequence length="158" mass="17728">MRQRQNHLSTPPCRDMRYILCHAAAAAKYCPLHPNRRDQIFASLKVGGSDLRGFKMSGSDVRGFATCMEGTPISNAHEWLVENPSESIIATCRIFKVPESTLQMSLKRCAWNLPPKCYDYSSQLVTACYGCYGCYGCYSCYGCYGNYGCSLSHQGYNR</sequence>
<organism evidence="1 2">
    <name type="scientific">Pseudogymnoascus destructans (strain ATCC MYA-4855 / 20631-21)</name>
    <name type="common">Bat white-nose syndrome fungus</name>
    <name type="synonym">Geomyces destructans</name>
    <dbReference type="NCBI Taxonomy" id="658429"/>
    <lineage>
        <taxon>Eukaryota</taxon>
        <taxon>Fungi</taxon>
        <taxon>Dikarya</taxon>
        <taxon>Ascomycota</taxon>
        <taxon>Pezizomycotina</taxon>
        <taxon>Leotiomycetes</taxon>
        <taxon>Thelebolales</taxon>
        <taxon>Thelebolaceae</taxon>
        <taxon>Pseudogymnoascus</taxon>
    </lineage>
</organism>
<gene>
    <name evidence="1" type="ORF">GMDG_01142</name>
</gene>
<dbReference type="OrthoDB" id="3440033at2759"/>
<dbReference type="Proteomes" id="UP000011064">
    <property type="component" value="Unassembled WGS sequence"/>
</dbReference>
<protein>
    <submittedName>
        <fullName evidence="1">Uncharacterized protein</fullName>
    </submittedName>
</protein>
<dbReference type="InParanoid" id="L8FT76"/>
<proteinExistence type="predicted"/>
<evidence type="ECO:0000313" key="1">
    <source>
        <dbReference type="EMBL" id="ELR02921.1"/>
    </source>
</evidence>
<keyword evidence="2" id="KW-1185">Reference proteome</keyword>
<evidence type="ECO:0000313" key="2">
    <source>
        <dbReference type="Proteomes" id="UP000011064"/>
    </source>
</evidence>
<dbReference type="EMBL" id="GL573181">
    <property type="protein sequence ID" value="ELR02921.1"/>
    <property type="molecule type" value="Genomic_DNA"/>
</dbReference>